<dbReference type="InterPro" id="IPR051058">
    <property type="entry name" value="GDSL_Est/Lipase"/>
</dbReference>
<organism evidence="5 6">
    <name type="scientific">Digitaria exilis</name>
    <dbReference type="NCBI Taxonomy" id="1010633"/>
    <lineage>
        <taxon>Eukaryota</taxon>
        <taxon>Viridiplantae</taxon>
        <taxon>Streptophyta</taxon>
        <taxon>Embryophyta</taxon>
        <taxon>Tracheophyta</taxon>
        <taxon>Spermatophyta</taxon>
        <taxon>Magnoliopsida</taxon>
        <taxon>Liliopsida</taxon>
        <taxon>Poales</taxon>
        <taxon>Poaceae</taxon>
        <taxon>PACMAD clade</taxon>
        <taxon>Panicoideae</taxon>
        <taxon>Panicodae</taxon>
        <taxon>Paniceae</taxon>
        <taxon>Anthephorinae</taxon>
        <taxon>Digitaria</taxon>
    </lineage>
</organism>
<evidence type="ECO:0000256" key="1">
    <source>
        <dbReference type="ARBA" id="ARBA00008668"/>
    </source>
</evidence>
<keyword evidence="3" id="KW-0442">Lipid degradation</keyword>
<evidence type="ECO:0000256" key="3">
    <source>
        <dbReference type="ARBA" id="ARBA00022963"/>
    </source>
</evidence>
<comment type="similarity">
    <text evidence="1">Belongs to the 'GDSL' lipolytic enzyme family.</text>
</comment>
<dbReference type="Pfam" id="PF00657">
    <property type="entry name" value="Lipase_GDSL"/>
    <property type="match status" value="1"/>
</dbReference>
<evidence type="ECO:0000256" key="4">
    <source>
        <dbReference type="SAM" id="SignalP"/>
    </source>
</evidence>
<keyword evidence="6" id="KW-1185">Reference proteome</keyword>
<comment type="caution">
    <text evidence="5">The sequence shown here is derived from an EMBL/GenBank/DDBJ whole genome shotgun (WGS) entry which is preliminary data.</text>
</comment>
<evidence type="ECO:0000313" key="5">
    <source>
        <dbReference type="EMBL" id="KAF8659022.1"/>
    </source>
</evidence>
<keyword evidence="4" id="KW-0732">Signal</keyword>
<sequence>MGYELAMKLLVLSLVLLVSAVAGSIYPSEEIVQQVPAIYVFGDSTMDVGNNNYLPGKNVPRANQPYYGIDMPGSGKPTGRFSNGYNTADFVAKSMGFVSSPPPYLSLAPSSEKLVMIAMATGVSYASSGAGILDSTNAGNNIPLSRQVEYFNTTWSKMVTSKGSDAVSALLSRSIFLIGIGGNDLTAFANTGQAPSNDATFYSSLLSNYKATITELHAMGARKFAIINVGLAGCLPVSRVLDPTGACSGRRNQLAGGFNEDLRSLLAGLAPRLPGLVYSLADSYGIMVDIFADPQAYGFTDVTSGCCGEGRLAAGGCMPTSHLCSHHDRHYFWDGIHPCQRAASLRVQAFYDGPAQYTTPINFSWQWVSDTCLRDH</sequence>
<dbReference type="PANTHER" id="PTHR45648">
    <property type="entry name" value="GDSL LIPASE/ACYLHYDROLASE FAMILY PROTEIN (AFU_ORTHOLOGUE AFUA_4G14700)"/>
    <property type="match status" value="1"/>
</dbReference>
<feature type="chain" id="PRO_5032571860" description="GDSL esterase/lipase" evidence="4">
    <location>
        <begin position="23"/>
        <end position="376"/>
    </location>
</feature>
<dbReference type="AlphaFoldDB" id="A0A835E3S3"/>
<dbReference type="Gene3D" id="3.40.50.1110">
    <property type="entry name" value="SGNH hydrolase"/>
    <property type="match status" value="1"/>
</dbReference>
<dbReference type="InterPro" id="IPR035669">
    <property type="entry name" value="SGNH_plant_lipase-like"/>
</dbReference>
<feature type="signal peptide" evidence="4">
    <location>
        <begin position="1"/>
        <end position="22"/>
    </location>
</feature>
<dbReference type="OrthoDB" id="1600564at2759"/>
<reference evidence="5" key="1">
    <citation type="submission" date="2020-07" db="EMBL/GenBank/DDBJ databases">
        <title>Genome sequence and genetic diversity analysis of an under-domesticated orphan crop, white fonio (Digitaria exilis).</title>
        <authorList>
            <person name="Bennetzen J.L."/>
            <person name="Chen S."/>
            <person name="Ma X."/>
            <person name="Wang X."/>
            <person name="Yssel A.E.J."/>
            <person name="Chaluvadi S.R."/>
            <person name="Johnson M."/>
            <person name="Gangashetty P."/>
            <person name="Hamidou F."/>
            <person name="Sanogo M.D."/>
            <person name="Zwaenepoel A."/>
            <person name="Wallace J."/>
            <person name="Van De Peer Y."/>
            <person name="Van Deynze A."/>
        </authorList>
    </citation>
    <scope>NUCLEOTIDE SEQUENCE</scope>
    <source>
        <tissue evidence="5">Leaves</tissue>
    </source>
</reference>
<dbReference type="CDD" id="cd01837">
    <property type="entry name" value="SGNH_plant_lipase_like"/>
    <property type="match status" value="1"/>
</dbReference>
<keyword evidence="2" id="KW-0378">Hydrolase</keyword>
<dbReference type="GO" id="GO:0016788">
    <property type="term" value="F:hydrolase activity, acting on ester bonds"/>
    <property type="evidence" value="ECO:0007669"/>
    <property type="project" value="InterPro"/>
</dbReference>
<dbReference type="SUPFAM" id="SSF52266">
    <property type="entry name" value="SGNH hydrolase"/>
    <property type="match status" value="1"/>
</dbReference>
<dbReference type="PANTHER" id="PTHR45648:SF33">
    <property type="entry name" value="GDSL ESTERASE_LIPASE"/>
    <property type="match status" value="1"/>
</dbReference>
<name>A0A835E3S3_9POAL</name>
<dbReference type="Gramene" id="Dexi4A01G0017680.1">
    <property type="protein sequence ID" value="Dexi4A01G0017680.1:cds"/>
    <property type="gene ID" value="Dexi4A01G0017680"/>
</dbReference>
<dbReference type="InterPro" id="IPR036514">
    <property type="entry name" value="SGNH_hydro_sf"/>
</dbReference>
<evidence type="ECO:0008006" key="7">
    <source>
        <dbReference type="Google" id="ProtNLM"/>
    </source>
</evidence>
<evidence type="ECO:0000313" key="6">
    <source>
        <dbReference type="Proteomes" id="UP000636709"/>
    </source>
</evidence>
<accession>A0A835E3S3</accession>
<proteinExistence type="inferred from homology"/>
<dbReference type="Proteomes" id="UP000636709">
    <property type="component" value="Unassembled WGS sequence"/>
</dbReference>
<protein>
    <recommendedName>
        <fullName evidence="7">GDSL esterase/lipase</fullName>
    </recommendedName>
</protein>
<dbReference type="GO" id="GO:0016042">
    <property type="term" value="P:lipid catabolic process"/>
    <property type="evidence" value="ECO:0007669"/>
    <property type="project" value="UniProtKB-KW"/>
</dbReference>
<gene>
    <name evidence="5" type="ORF">HU200_058866</name>
</gene>
<dbReference type="InterPro" id="IPR001087">
    <property type="entry name" value="GDSL"/>
</dbReference>
<dbReference type="EMBL" id="JACEFO010002477">
    <property type="protein sequence ID" value="KAF8659022.1"/>
    <property type="molecule type" value="Genomic_DNA"/>
</dbReference>
<keyword evidence="3" id="KW-0443">Lipid metabolism</keyword>
<evidence type="ECO:0000256" key="2">
    <source>
        <dbReference type="ARBA" id="ARBA00022801"/>
    </source>
</evidence>